<dbReference type="SUPFAM" id="SSF46785">
    <property type="entry name" value="Winged helix' DNA-binding domain"/>
    <property type="match status" value="1"/>
</dbReference>
<sequence length="110" mass="11858">MMLEQAARQLEALGNPTRLSIYRILVRAGAEGVPVGHIQEKLGIPASTLSHHCKRLIHTGLVSQERHGTTLICRTVYPAMEALLGFLSDECCVDGSLPPGVAMPQTLQDA</sequence>
<name>A0A3S0A478_9HYPH</name>
<dbReference type="InterPro" id="IPR051011">
    <property type="entry name" value="Metal_resp_trans_reg"/>
</dbReference>
<dbReference type="GO" id="GO:0003700">
    <property type="term" value="F:DNA-binding transcription factor activity"/>
    <property type="evidence" value="ECO:0007669"/>
    <property type="project" value="InterPro"/>
</dbReference>
<dbReference type="InterPro" id="IPR036390">
    <property type="entry name" value="WH_DNA-bd_sf"/>
</dbReference>
<dbReference type="PANTHER" id="PTHR43132">
    <property type="entry name" value="ARSENICAL RESISTANCE OPERON REPRESSOR ARSR-RELATED"/>
    <property type="match status" value="1"/>
</dbReference>
<evidence type="ECO:0000256" key="1">
    <source>
        <dbReference type="ARBA" id="ARBA00023015"/>
    </source>
</evidence>
<dbReference type="Pfam" id="PF12840">
    <property type="entry name" value="HTH_20"/>
    <property type="match status" value="1"/>
</dbReference>
<protein>
    <submittedName>
        <fullName evidence="5">Transcriptional regulator</fullName>
    </submittedName>
</protein>
<evidence type="ECO:0000313" key="6">
    <source>
        <dbReference type="Proteomes" id="UP000278398"/>
    </source>
</evidence>
<dbReference type="PANTHER" id="PTHR43132:SF2">
    <property type="entry name" value="ARSENICAL RESISTANCE OPERON REPRESSOR ARSR-RELATED"/>
    <property type="match status" value="1"/>
</dbReference>
<dbReference type="GO" id="GO:0003677">
    <property type="term" value="F:DNA binding"/>
    <property type="evidence" value="ECO:0007669"/>
    <property type="project" value="UniProtKB-KW"/>
</dbReference>
<dbReference type="InterPro" id="IPR001845">
    <property type="entry name" value="HTH_ArsR_DNA-bd_dom"/>
</dbReference>
<evidence type="ECO:0000313" key="5">
    <source>
        <dbReference type="EMBL" id="RST88486.1"/>
    </source>
</evidence>
<organism evidence="5 6">
    <name type="scientific">Aquibium carbonis</name>
    <dbReference type="NCBI Taxonomy" id="2495581"/>
    <lineage>
        <taxon>Bacteria</taxon>
        <taxon>Pseudomonadati</taxon>
        <taxon>Pseudomonadota</taxon>
        <taxon>Alphaproteobacteria</taxon>
        <taxon>Hyphomicrobiales</taxon>
        <taxon>Phyllobacteriaceae</taxon>
        <taxon>Aquibium</taxon>
    </lineage>
</organism>
<proteinExistence type="predicted"/>
<keyword evidence="2" id="KW-0238">DNA-binding</keyword>
<keyword evidence="6" id="KW-1185">Reference proteome</keyword>
<comment type="caution">
    <text evidence="5">The sequence shown here is derived from an EMBL/GenBank/DDBJ whole genome shotgun (WGS) entry which is preliminary data.</text>
</comment>
<dbReference type="Proteomes" id="UP000278398">
    <property type="component" value="Unassembled WGS sequence"/>
</dbReference>
<feature type="domain" description="HTH arsR-type" evidence="4">
    <location>
        <begin position="1"/>
        <end position="95"/>
    </location>
</feature>
<dbReference type="InterPro" id="IPR036388">
    <property type="entry name" value="WH-like_DNA-bd_sf"/>
</dbReference>
<reference evidence="5 6" key="1">
    <citation type="submission" date="2018-12" db="EMBL/GenBank/DDBJ databases">
        <title>Mesorhizobium carbonis sp. nov., isolated from coal mine water.</title>
        <authorList>
            <person name="Xin W."/>
            <person name="Xu Z."/>
            <person name="Xiang F."/>
            <person name="Zhang J."/>
            <person name="Xi L."/>
            <person name="Liu J."/>
        </authorList>
    </citation>
    <scope>NUCLEOTIDE SEQUENCE [LARGE SCALE GENOMIC DNA]</scope>
    <source>
        <strain evidence="5 6">B2.3</strain>
    </source>
</reference>
<dbReference type="CDD" id="cd00090">
    <property type="entry name" value="HTH_ARSR"/>
    <property type="match status" value="1"/>
</dbReference>
<dbReference type="OrthoDB" id="9804742at2"/>
<dbReference type="AlphaFoldDB" id="A0A3S0A478"/>
<dbReference type="SMART" id="SM00418">
    <property type="entry name" value="HTH_ARSR"/>
    <property type="match status" value="1"/>
</dbReference>
<dbReference type="PROSITE" id="PS50987">
    <property type="entry name" value="HTH_ARSR_2"/>
    <property type="match status" value="1"/>
</dbReference>
<gene>
    <name evidence="5" type="ORF">EJC49_00315</name>
</gene>
<dbReference type="NCBIfam" id="NF033788">
    <property type="entry name" value="HTH_metalloreg"/>
    <property type="match status" value="1"/>
</dbReference>
<dbReference type="RefSeq" id="WP_126697452.1">
    <property type="nucleotide sequence ID" value="NZ_RWKW01000001.1"/>
</dbReference>
<dbReference type="InterPro" id="IPR011991">
    <property type="entry name" value="ArsR-like_HTH"/>
</dbReference>
<dbReference type="Gene3D" id="1.10.10.10">
    <property type="entry name" value="Winged helix-like DNA-binding domain superfamily/Winged helix DNA-binding domain"/>
    <property type="match status" value="1"/>
</dbReference>
<dbReference type="EMBL" id="RWKW01000001">
    <property type="protein sequence ID" value="RST88486.1"/>
    <property type="molecule type" value="Genomic_DNA"/>
</dbReference>
<keyword evidence="1" id="KW-0805">Transcription regulation</keyword>
<accession>A0A3S0A478</accession>
<evidence type="ECO:0000259" key="4">
    <source>
        <dbReference type="PROSITE" id="PS50987"/>
    </source>
</evidence>
<evidence type="ECO:0000256" key="2">
    <source>
        <dbReference type="ARBA" id="ARBA00023125"/>
    </source>
</evidence>
<evidence type="ECO:0000256" key="3">
    <source>
        <dbReference type="ARBA" id="ARBA00023163"/>
    </source>
</evidence>
<keyword evidence="3" id="KW-0804">Transcription</keyword>